<reference evidence="1 2" key="1">
    <citation type="submission" date="2014-03" db="EMBL/GenBank/DDBJ databases">
        <title>Draft genome of the hookworm Oesophagostomum dentatum.</title>
        <authorList>
            <person name="Mitreva M."/>
        </authorList>
    </citation>
    <scope>NUCLEOTIDE SEQUENCE [LARGE SCALE GENOMIC DNA]</scope>
    <source>
        <strain evidence="1 2">OD-Hann</strain>
    </source>
</reference>
<feature type="non-terminal residue" evidence="1">
    <location>
        <position position="127"/>
    </location>
</feature>
<accession>A0A0B1TAS0</accession>
<keyword evidence="2" id="KW-1185">Reference proteome</keyword>
<evidence type="ECO:0000313" key="2">
    <source>
        <dbReference type="Proteomes" id="UP000053660"/>
    </source>
</evidence>
<dbReference type="EMBL" id="KN550354">
    <property type="protein sequence ID" value="KHJ94364.1"/>
    <property type="molecule type" value="Genomic_DNA"/>
</dbReference>
<gene>
    <name evidence="1" type="ORF">OESDEN_05703</name>
</gene>
<sequence length="127" mass="14339">MIYLSYRPQRFFSGHLHRVAGRYPAHLRHVRRHGIRLQLRVALLFLLGLPALRVLCRALGLCAAASLRRSGTIVRADLHRHLFHRYCGFIDCDCDRTTYAEGPNAGHTAEGVLYGLPHSSTVQPRNG</sequence>
<protein>
    <submittedName>
        <fullName evidence="1">Uncharacterized protein</fullName>
    </submittedName>
</protein>
<proteinExistence type="predicted"/>
<name>A0A0B1TAS0_OESDE</name>
<dbReference type="AlphaFoldDB" id="A0A0B1TAS0"/>
<organism evidence="1 2">
    <name type="scientific">Oesophagostomum dentatum</name>
    <name type="common">Nodular worm</name>
    <dbReference type="NCBI Taxonomy" id="61180"/>
    <lineage>
        <taxon>Eukaryota</taxon>
        <taxon>Metazoa</taxon>
        <taxon>Ecdysozoa</taxon>
        <taxon>Nematoda</taxon>
        <taxon>Chromadorea</taxon>
        <taxon>Rhabditida</taxon>
        <taxon>Rhabditina</taxon>
        <taxon>Rhabditomorpha</taxon>
        <taxon>Strongyloidea</taxon>
        <taxon>Strongylidae</taxon>
        <taxon>Oesophagostomum</taxon>
    </lineage>
</organism>
<dbReference type="Proteomes" id="UP000053660">
    <property type="component" value="Unassembled WGS sequence"/>
</dbReference>
<evidence type="ECO:0000313" key="1">
    <source>
        <dbReference type="EMBL" id="KHJ94364.1"/>
    </source>
</evidence>